<dbReference type="GO" id="GO:0046872">
    <property type="term" value="F:metal ion binding"/>
    <property type="evidence" value="ECO:0007669"/>
    <property type="project" value="UniProtKB-UniRule"/>
</dbReference>
<dbReference type="GO" id="GO:0030490">
    <property type="term" value="P:maturation of SSU-rRNA"/>
    <property type="evidence" value="ECO:0007669"/>
    <property type="project" value="TreeGrafter"/>
</dbReference>
<evidence type="ECO:0000256" key="7">
    <source>
        <dbReference type="PIRNR" id="PIRNR037125"/>
    </source>
</evidence>
<comment type="subcellular location">
    <subcellularLocation>
        <location evidence="7">Nucleus</location>
        <location evidence="7">Nucleolus</location>
    </subcellularLocation>
</comment>
<keyword evidence="2" id="KW-0540">Nuclease</keyword>
<proteinExistence type="inferred from homology"/>
<dbReference type="GO" id="GO:0005737">
    <property type="term" value="C:cytoplasm"/>
    <property type="evidence" value="ECO:0007669"/>
    <property type="project" value="UniProtKB-ARBA"/>
</dbReference>
<comment type="similarity">
    <text evidence="1 7">Belongs to the NOB1 family.</text>
</comment>
<name>A0A8H3FR74_9LECA</name>
<dbReference type="InterPro" id="IPR014881">
    <property type="entry name" value="NOB1_Zn-bd"/>
</dbReference>
<dbReference type="InterPro" id="IPR039907">
    <property type="entry name" value="NOB1"/>
</dbReference>
<feature type="compositionally biased region" description="Polar residues" evidence="9">
    <location>
        <begin position="197"/>
        <end position="206"/>
    </location>
</feature>
<feature type="region of interest" description="Disordered" evidence="9">
    <location>
        <begin position="185"/>
        <end position="207"/>
    </location>
</feature>
<accession>A0A8H3FR74</accession>
<dbReference type="GO" id="GO:0030688">
    <property type="term" value="C:preribosome, small subunit precursor"/>
    <property type="evidence" value="ECO:0007669"/>
    <property type="project" value="TreeGrafter"/>
</dbReference>
<evidence type="ECO:0000256" key="6">
    <source>
        <dbReference type="ARBA" id="ARBA00023242"/>
    </source>
</evidence>
<comment type="function">
    <text evidence="7">Required for the synthesis of 40S ribosome subunits. Has a role in processing 20S pre-rRNA into the mature 18S rRNA, where it is required for cleavage at the 3' end of the mature 18S rRNA (D-site). Accompanies the 20S pre-rRNA from the nucleus to the cytoplasm.</text>
</comment>
<dbReference type="CDD" id="cd09876">
    <property type="entry name" value="PIN_Nob1-like"/>
    <property type="match status" value="1"/>
</dbReference>
<evidence type="ECO:0000259" key="10">
    <source>
        <dbReference type="Pfam" id="PF08772"/>
    </source>
</evidence>
<dbReference type="GO" id="GO:0016787">
    <property type="term" value="F:hydrolase activity"/>
    <property type="evidence" value="ECO:0007669"/>
    <property type="project" value="UniProtKB-KW"/>
</dbReference>
<feature type="binding site" evidence="8">
    <location>
        <position position="366"/>
    </location>
    <ligand>
        <name>Zn(2+)</name>
        <dbReference type="ChEBI" id="CHEBI:29105"/>
    </ligand>
</feature>
<feature type="region of interest" description="Disordered" evidence="9">
    <location>
        <begin position="109"/>
        <end position="133"/>
    </location>
</feature>
<gene>
    <name evidence="12" type="ORF">GOMPHAMPRED_004542</name>
</gene>
<keyword evidence="6 7" id="KW-0539">Nucleus</keyword>
<evidence type="ECO:0000256" key="3">
    <source>
        <dbReference type="ARBA" id="ARBA00022723"/>
    </source>
</evidence>
<keyword evidence="13" id="KW-1185">Reference proteome</keyword>
<dbReference type="PANTHER" id="PTHR12814">
    <property type="entry name" value="RNA-BINDING PROTEIN NOB1"/>
    <property type="match status" value="1"/>
</dbReference>
<evidence type="ECO:0000256" key="5">
    <source>
        <dbReference type="ARBA" id="ARBA00022833"/>
    </source>
</evidence>
<dbReference type="PANTHER" id="PTHR12814:SF2">
    <property type="entry name" value="RNA-BINDING PROTEIN NOB1"/>
    <property type="match status" value="1"/>
</dbReference>
<keyword evidence="3 7" id="KW-0479">Metal-binding</keyword>
<dbReference type="FunFam" id="3.40.50.1010:FF:000020">
    <property type="entry name" value="20S-pre-rRNA D-site endonuclease NOB1"/>
    <property type="match status" value="1"/>
</dbReference>
<evidence type="ECO:0000256" key="8">
    <source>
        <dbReference type="PIRSR" id="PIRSR037125-1"/>
    </source>
</evidence>
<sequence>MAEDPKAVHSIVLDAAPLIANTPPISTLLKKADQIFTTPSVISEIKDAAARARLETLVMPFITLRTPSASSTKFVVEFARKTGDFAVLSKTDIEVIALAYELECERNGGDWRLRKSPGQKTVNGSPPARNLPGLVNAQAKQTDQDSGHPEPEDTADGIAANELNSSFKPTDTSVDSTDTARAVSSLTIDDISPEPIETSNGGQSKQNDQEENLILRDLSINAAQEATGAEATLEPIGVAASSVTFEPEASTDKEESLVPIPTPSTADLSSDSDKDSDSDGGEWITPSNIIRHKTSSQTDPAKASLAQAKTLQVATITTDYALQNTLMLINLNLLSSSLTRISHVRSHILRCHACFATTKQMEKQFCPRCGQPTLTRVSTSTKADGSITLHLKKNMQWNTRGNRYSIPKPVAGTSNGKRPHKGGGKDGWGKDLILAEDQKEYVRAVRDRDRERRKNEHDLLDQDFLPGIMGGDRSHTSSASKIQIGAGRSVNSRKRK</sequence>
<comment type="caution">
    <text evidence="12">The sequence shown here is derived from an EMBL/GenBank/DDBJ whole genome shotgun (WGS) entry which is preliminary data.</text>
</comment>
<feature type="binding site" evidence="8">
    <location>
        <position position="354"/>
    </location>
    <ligand>
        <name>Zn(2+)</name>
        <dbReference type="ChEBI" id="CHEBI:29105"/>
    </ligand>
</feature>
<dbReference type="Pfam" id="PF08772">
    <property type="entry name" value="Zn_ribbon_NOB1"/>
    <property type="match status" value="1"/>
</dbReference>
<dbReference type="GO" id="GO:0004521">
    <property type="term" value="F:RNA endonuclease activity"/>
    <property type="evidence" value="ECO:0007669"/>
    <property type="project" value="UniProtKB-UniRule"/>
</dbReference>
<evidence type="ECO:0000313" key="13">
    <source>
        <dbReference type="Proteomes" id="UP000664169"/>
    </source>
</evidence>
<feature type="binding site" evidence="8">
    <location>
        <position position="369"/>
    </location>
    <ligand>
        <name>Zn(2+)</name>
        <dbReference type="ChEBI" id="CHEBI:29105"/>
    </ligand>
</feature>
<dbReference type="Pfam" id="PF17146">
    <property type="entry name" value="PIN_6"/>
    <property type="match status" value="1"/>
</dbReference>
<evidence type="ECO:0000256" key="9">
    <source>
        <dbReference type="SAM" id="MobiDB-lite"/>
    </source>
</evidence>
<evidence type="ECO:0000256" key="1">
    <source>
        <dbReference type="ARBA" id="ARBA00005858"/>
    </source>
</evidence>
<feature type="domain" description="Nin one binding (NOB1) Zn-ribbon-like" evidence="10">
    <location>
        <begin position="341"/>
        <end position="412"/>
    </location>
</feature>
<evidence type="ECO:0000259" key="11">
    <source>
        <dbReference type="Pfam" id="PF17146"/>
    </source>
</evidence>
<feature type="region of interest" description="Disordered" evidence="9">
    <location>
        <begin position="400"/>
        <end position="430"/>
    </location>
</feature>
<dbReference type="Proteomes" id="UP000664169">
    <property type="component" value="Unassembled WGS sequence"/>
</dbReference>
<evidence type="ECO:0000256" key="2">
    <source>
        <dbReference type="ARBA" id="ARBA00022722"/>
    </source>
</evidence>
<dbReference type="SUPFAM" id="SSF144206">
    <property type="entry name" value="NOB1 zinc finger-like"/>
    <property type="match status" value="1"/>
</dbReference>
<feature type="compositionally biased region" description="Basic and acidic residues" evidence="9">
    <location>
        <begin position="446"/>
        <end position="460"/>
    </location>
</feature>
<keyword evidence="4" id="KW-0378">Hydrolase</keyword>
<dbReference type="OrthoDB" id="446759at2759"/>
<dbReference type="InterPro" id="IPR036283">
    <property type="entry name" value="NOB1_Zf-like_sf"/>
</dbReference>
<evidence type="ECO:0000313" key="12">
    <source>
        <dbReference type="EMBL" id="CAF9927899.1"/>
    </source>
</evidence>
<organism evidence="12 13">
    <name type="scientific">Gomphillus americanus</name>
    <dbReference type="NCBI Taxonomy" id="1940652"/>
    <lineage>
        <taxon>Eukaryota</taxon>
        <taxon>Fungi</taxon>
        <taxon>Dikarya</taxon>
        <taxon>Ascomycota</taxon>
        <taxon>Pezizomycotina</taxon>
        <taxon>Lecanoromycetes</taxon>
        <taxon>OSLEUM clade</taxon>
        <taxon>Ostropomycetidae</taxon>
        <taxon>Ostropales</taxon>
        <taxon>Graphidaceae</taxon>
        <taxon>Gomphilloideae</taxon>
        <taxon>Gomphillus</taxon>
    </lineage>
</organism>
<keyword evidence="5 7" id="KW-0862">Zinc</keyword>
<feature type="region of interest" description="Disordered" evidence="9">
    <location>
        <begin position="446"/>
        <end position="496"/>
    </location>
</feature>
<dbReference type="GO" id="GO:0005730">
    <property type="term" value="C:nucleolus"/>
    <property type="evidence" value="ECO:0007669"/>
    <property type="project" value="UniProtKB-SubCell"/>
</dbReference>
<protein>
    <recommendedName>
        <fullName evidence="7">20S-pre-rRNA D-site endonuclease NOB1</fullName>
    </recommendedName>
</protein>
<feature type="domain" description="Ribonuclease PIN" evidence="11">
    <location>
        <begin position="11"/>
        <end position="102"/>
    </location>
</feature>
<dbReference type="InterPro" id="IPR017117">
    <property type="entry name" value="Nob1_euk"/>
</dbReference>
<dbReference type="AlphaFoldDB" id="A0A8H3FR74"/>
<dbReference type="PIRSF" id="PIRSF037125">
    <property type="entry name" value="D-site_20S_pre-rRNA_nuclease"/>
    <property type="match status" value="1"/>
</dbReference>
<dbReference type="EMBL" id="CAJPDQ010000028">
    <property type="protein sequence ID" value="CAF9927899.1"/>
    <property type="molecule type" value="Genomic_DNA"/>
</dbReference>
<feature type="binding site" evidence="8">
    <location>
        <position position="351"/>
    </location>
    <ligand>
        <name>Zn(2+)</name>
        <dbReference type="ChEBI" id="CHEBI:29105"/>
    </ligand>
</feature>
<feature type="region of interest" description="Disordered" evidence="9">
    <location>
        <begin position="244"/>
        <end position="297"/>
    </location>
</feature>
<reference evidence="12" key="1">
    <citation type="submission" date="2021-03" db="EMBL/GenBank/DDBJ databases">
        <authorList>
            <person name="Tagirdzhanova G."/>
        </authorList>
    </citation>
    <scope>NUCLEOTIDE SEQUENCE</scope>
</reference>
<dbReference type="Gene3D" id="6.20.210.10">
    <property type="entry name" value="Nin one binding (NOB1), Zn-ribbon-like"/>
    <property type="match status" value="1"/>
</dbReference>
<dbReference type="Gene3D" id="3.40.50.1010">
    <property type="entry name" value="5'-nuclease"/>
    <property type="match status" value="1"/>
</dbReference>
<evidence type="ECO:0000256" key="4">
    <source>
        <dbReference type="ARBA" id="ARBA00022801"/>
    </source>
</evidence>
<dbReference type="InterPro" id="IPR033411">
    <property type="entry name" value="Ribonuclease_PIN"/>
</dbReference>